<keyword evidence="5 6" id="KW-0472">Membrane</keyword>
<feature type="transmembrane region" description="Helical" evidence="6">
    <location>
        <begin position="237"/>
        <end position="256"/>
    </location>
</feature>
<name>A0A6J6EY65_9ZZZZ</name>
<gene>
    <name evidence="7" type="ORF">UFOPK1740_00887</name>
</gene>
<evidence type="ECO:0000256" key="4">
    <source>
        <dbReference type="ARBA" id="ARBA00022989"/>
    </source>
</evidence>
<feature type="transmembrane region" description="Helical" evidence="6">
    <location>
        <begin position="32"/>
        <end position="63"/>
    </location>
</feature>
<dbReference type="InterPro" id="IPR003339">
    <property type="entry name" value="ABC/ECF_trnsptr_transmembrane"/>
</dbReference>
<dbReference type="AlphaFoldDB" id="A0A6J6EY65"/>
<feature type="transmembrane region" description="Helical" evidence="6">
    <location>
        <begin position="75"/>
        <end position="91"/>
    </location>
</feature>
<keyword evidence="3 6" id="KW-0812">Transmembrane</keyword>
<organism evidence="7">
    <name type="scientific">freshwater metagenome</name>
    <dbReference type="NCBI Taxonomy" id="449393"/>
    <lineage>
        <taxon>unclassified sequences</taxon>
        <taxon>metagenomes</taxon>
        <taxon>ecological metagenomes</taxon>
    </lineage>
</organism>
<comment type="subcellular location">
    <subcellularLocation>
        <location evidence="1">Cell membrane</location>
        <topology evidence="1">Multi-pass membrane protein</topology>
    </subcellularLocation>
</comment>
<keyword evidence="2" id="KW-1003">Cell membrane</keyword>
<dbReference type="GO" id="GO:0043190">
    <property type="term" value="C:ATP-binding cassette (ABC) transporter complex"/>
    <property type="evidence" value="ECO:0007669"/>
    <property type="project" value="InterPro"/>
</dbReference>
<dbReference type="CDD" id="cd16914">
    <property type="entry name" value="EcfT"/>
    <property type="match status" value="1"/>
</dbReference>
<evidence type="ECO:0000256" key="3">
    <source>
        <dbReference type="ARBA" id="ARBA00022692"/>
    </source>
</evidence>
<dbReference type="NCBIfam" id="TIGR02454">
    <property type="entry name" value="ECF_T_CbiQ"/>
    <property type="match status" value="1"/>
</dbReference>
<dbReference type="PANTHER" id="PTHR34857:SF2">
    <property type="entry name" value="SLL0384 PROTEIN"/>
    <property type="match status" value="1"/>
</dbReference>
<dbReference type="InterPro" id="IPR051611">
    <property type="entry name" value="ECF_transporter_component"/>
</dbReference>
<protein>
    <submittedName>
        <fullName evidence="7">Unannotated protein</fullName>
    </submittedName>
</protein>
<dbReference type="Pfam" id="PF02361">
    <property type="entry name" value="CbiQ"/>
    <property type="match status" value="1"/>
</dbReference>
<feature type="transmembrane region" description="Helical" evidence="6">
    <location>
        <begin position="111"/>
        <end position="129"/>
    </location>
</feature>
<dbReference type="PANTHER" id="PTHR34857">
    <property type="entry name" value="SLL0384 PROTEIN"/>
    <property type="match status" value="1"/>
</dbReference>
<evidence type="ECO:0000256" key="5">
    <source>
        <dbReference type="ARBA" id="ARBA00023136"/>
    </source>
</evidence>
<evidence type="ECO:0000256" key="1">
    <source>
        <dbReference type="ARBA" id="ARBA00004651"/>
    </source>
</evidence>
<dbReference type="EMBL" id="CAEZTU010000043">
    <property type="protein sequence ID" value="CAB4580385.1"/>
    <property type="molecule type" value="Genomic_DNA"/>
</dbReference>
<reference evidence="7" key="1">
    <citation type="submission" date="2020-05" db="EMBL/GenBank/DDBJ databases">
        <authorList>
            <person name="Chiriac C."/>
            <person name="Salcher M."/>
            <person name="Ghai R."/>
            <person name="Kavagutti S V."/>
        </authorList>
    </citation>
    <scope>NUCLEOTIDE SEQUENCE</scope>
</reference>
<proteinExistence type="predicted"/>
<keyword evidence="4 6" id="KW-1133">Transmembrane helix</keyword>
<dbReference type="GO" id="GO:0006824">
    <property type="term" value="P:cobalt ion transport"/>
    <property type="evidence" value="ECO:0007669"/>
    <property type="project" value="InterPro"/>
</dbReference>
<evidence type="ECO:0000256" key="2">
    <source>
        <dbReference type="ARBA" id="ARBA00022475"/>
    </source>
</evidence>
<sequence>MGKIQNHISDGIYEHRHNWFHELPSHIKIASVFSFVLVVVLTPGHFFQAHLSYALIVIGLLIWNQIPLSSIRKRLIIEIPFVLFAFFLPIFGTDPKIDFFGFKLSEPGLWAGWNILIKATIGVMMSLILSSTTPQRELLVGLEKLKFPKLLVQIMSFMIRYTVVVTEELKRMAIARESRCFEAKGPKQWGVLARSAGALFIRSYERGERVHMAMLSRGYTGSLPLTTVQFSSRQDRINGTLLPLIAISVFLIWSVILN</sequence>
<accession>A0A6J6EY65</accession>
<evidence type="ECO:0000256" key="6">
    <source>
        <dbReference type="SAM" id="Phobius"/>
    </source>
</evidence>
<dbReference type="InterPro" id="IPR012809">
    <property type="entry name" value="ECF_CbiQ"/>
</dbReference>
<evidence type="ECO:0000313" key="7">
    <source>
        <dbReference type="EMBL" id="CAB4580385.1"/>
    </source>
</evidence>